<keyword evidence="5 8" id="KW-0133">Cell shape</keyword>
<evidence type="ECO:0000256" key="4">
    <source>
        <dbReference type="ARBA" id="ARBA00022692"/>
    </source>
</evidence>
<dbReference type="GO" id="GO:0008360">
    <property type="term" value="P:regulation of cell shape"/>
    <property type="evidence" value="ECO:0007669"/>
    <property type="project" value="UniProtKB-UniRule"/>
</dbReference>
<name>A0AAE9IDB4_9ENTR</name>
<sequence>MRNKFNNYKLWVVYSSFIIAIFLQIIPFYPRIWNVHPSWTMILLIRWITILPNQVNIGTGFTLGLIIDTILGSTLGMHSLSLSILAYLVSRNIYFFRYMPIWQQSFIIIFFSFINQSIVFLIKSLITKVLCTPEMFWNCLLDGGTWPFLVLLIRKIHRN</sequence>
<keyword evidence="8" id="KW-0997">Cell inner membrane</keyword>
<dbReference type="AlphaFoldDB" id="A0AAE9IDB4"/>
<evidence type="ECO:0000256" key="2">
    <source>
        <dbReference type="ARBA" id="ARBA00007776"/>
    </source>
</evidence>
<dbReference type="Proteomes" id="UP001056323">
    <property type="component" value="Chromosome"/>
</dbReference>
<evidence type="ECO:0000313" key="11">
    <source>
        <dbReference type="Proteomes" id="UP001056323"/>
    </source>
</evidence>
<feature type="transmembrane region" description="Helical" evidence="9">
    <location>
        <begin position="101"/>
        <end position="123"/>
    </location>
</feature>
<dbReference type="RefSeq" id="WP_250249970.1">
    <property type="nucleotide sequence ID" value="NZ_CP097751.1"/>
</dbReference>
<evidence type="ECO:0000256" key="6">
    <source>
        <dbReference type="ARBA" id="ARBA00022989"/>
    </source>
</evidence>
<dbReference type="GO" id="GO:0005886">
    <property type="term" value="C:plasma membrane"/>
    <property type="evidence" value="ECO:0007669"/>
    <property type="project" value="UniProtKB-SubCell"/>
</dbReference>
<keyword evidence="6 9" id="KW-1133">Transmembrane helix</keyword>
<comment type="function">
    <text evidence="8">Involved in formation of the rod shape of the cell. May also contribute to regulation of formation of penicillin-binding proteins.</text>
</comment>
<evidence type="ECO:0000256" key="8">
    <source>
        <dbReference type="PIRNR" id="PIRNR018472"/>
    </source>
</evidence>
<dbReference type="PANTHER" id="PTHR37484">
    <property type="entry name" value="ROD SHAPE-DETERMINING PROTEIN MRED"/>
    <property type="match status" value="1"/>
</dbReference>
<dbReference type="NCBIfam" id="TIGR03426">
    <property type="entry name" value="shape_MreD"/>
    <property type="match status" value="1"/>
</dbReference>
<evidence type="ECO:0000256" key="5">
    <source>
        <dbReference type="ARBA" id="ARBA00022960"/>
    </source>
</evidence>
<dbReference type="PIRSF" id="PIRSF018472">
    <property type="entry name" value="MreD_proteobac"/>
    <property type="match status" value="1"/>
</dbReference>
<feature type="transmembrane region" description="Helical" evidence="9">
    <location>
        <begin position="61"/>
        <end position="89"/>
    </location>
</feature>
<dbReference type="Pfam" id="PF04093">
    <property type="entry name" value="MreD"/>
    <property type="match status" value="1"/>
</dbReference>
<comment type="similarity">
    <text evidence="2 8">Belongs to the MreD family.</text>
</comment>
<dbReference type="InterPro" id="IPR007227">
    <property type="entry name" value="Cell_shape_determining_MreD"/>
</dbReference>
<gene>
    <name evidence="10" type="primary">mreD</name>
    <name evidence="10" type="ORF">M9394_03100</name>
</gene>
<reference evidence="10" key="1">
    <citation type="submission" date="2022-05" db="EMBL/GenBank/DDBJ databases">
        <title>Impact of host demography and evolutionary history on endosymbiont molecular evolution: a test in carpenter ants (Genus Camponotus) and their Blochmannia endosymbionts.</title>
        <authorList>
            <person name="Manthey J.D."/>
            <person name="Giron J.C."/>
            <person name="Hruska J.P."/>
        </authorList>
    </citation>
    <scope>NUCLEOTIDE SEQUENCE</scope>
    <source>
        <strain evidence="10">C-049</strain>
    </source>
</reference>
<dbReference type="PANTHER" id="PTHR37484:SF1">
    <property type="entry name" value="ROD SHAPE-DETERMINING PROTEIN MRED"/>
    <property type="match status" value="1"/>
</dbReference>
<keyword evidence="4 9" id="KW-0812">Transmembrane</keyword>
<evidence type="ECO:0000256" key="9">
    <source>
        <dbReference type="SAM" id="Phobius"/>
    </source>
</evidence>
<keyword evidence="3 8" id="KW-1003">Cell membrane</keyword>
<protein>
    <recommendedName>
        <fullName evidence="8">Rod shape-determining protein MreD</fullName>
    </recommendedName>
</protein>
<dbReference type="InterPro" id="IPR026034">
    <property type="entry name" value="MreD_proteobac"/>
</dbReference>
<comment type="subcellular location">
    <subcellularLocation>
        <location evidence="8">Cell inner membrane</location>
    </subcellularLocation>
    <subcellularLocation>
        <location evidence="1">Cell membrane</location>
        <topology evidence="1">Multi-pass membrane protein</topology>
    </subcellularLocation>
</comment>
<evidence type="ECO:0000256" key="1">
    <source>
        <dbReference type="ARBA" id="ARBA00004651"/>
    </source>
</evidence>
<evidence type="ECO:0000256" key="3">
    <source>
        <dbReference type="ARBA" id="ARBA00022475"/>
    </source>
</evidence>
<evidence type="ECO:0000256" key="7">
    <source>
        <dbReference type="ARBA" id="ARBA00023136"/>
    </source>
</evidence>
<dbReference type="KEGG" id="bhb:M9394_03100"/>
<proteinExistence type="inferred from homology"/>
<evidence type="ECO:0000313" key="10">
    <source>
        <dbReference type="EMBL" id="URJ27512.1"/>
    </source>
</evidence>
<feature type="transmembrane region" description="Helical" evidence="9">
    <location>
        <begin position="12"/>
        <end position="29"/>
    </location>
</feature>
<organism evidence="10 11">
    <name type="scientific">Candidatus Blochmanniella camponoti</name>
    <dbReference type="NCBI Taxonomy" id="108080"/>
    <lineage>
        <taxon>Bacteria</taxon>
        <taxon>Pseudomonadati</taxon>
        <taxon>Pseudomonadota</taxon>
        <taxon>Gammaproteobacteria</taxon>
        <taxon>Enterobacterales</taxon>
        <taxon>Enterobacteriaceae</taxon>
        <taxon>ant endosymbionts</taxon>
        <taxon>Candidatus Blochmanniella</taxon>
    </lineage>
</organism>
<dbReference type="EMBL" id="CP097751">
    <property type="protein sequence ID" value="URJ27512.1"/>
    <property type="molecule type" value="Genomic_DNA"/>
</dbReference>
<accession>A0AAE9IDB4</accession>
<keyword evidence="7 8" id="KW-0472">Membrane</keyword>